<evidence type="ECO:0000259" key="1">
    <source>
        <dbReference type="PROSITE" id="PS51201"/>
    </source>
</evidence>
<sequence>MARLTRSFAVIGLGTFGSTVASELARFGNPVLGIDLDERRVTRIADTLSEAVIANGRDEEALREAGVGVHDVAVVAIGEDLEANILCTMNVRMLGVKEVWVKAMSRTHHRILVKMDVDRVILAEQEMGQHIAQMLHNPLVRDYVSLGNGYHVVDLQVPEELAGAAIGDEKLLSPYDLISLGAMRDGEFIARSDGTALLETGDKLLLLGKRQQLRDFGDSLRRRR</sequence>
<dbReference type="InterPro" id="IPR036721">
    <property type="entry name" value="RCK_C_sf"/>
</dbReference>
<gene>
    <name evidence="2" type="primary">ktrA</name>
    <name evidence="2" type="ORF">JSE7799_02042</name>
</gene>
<organism evidence="2 3">
    <name type="scientific">Jannaschia seosinensis</name>
    <dbReference type="NCBI Taxonomy" id="313367"/>
    <lineage>
        <taxon>Bacteria</taxon>
        <taxon>Pseudomonadati</taxon>
        <taxon>Pseudomonadota</taxon>
        <taxon>Alphaproteobacteria</taxon>
        <taxon>Rhodobacterales</taxon>
        <taxon>Roseobacteraceae</taxon>
        <taxon>Jannaschia</taxon>
    </lineage>
</organism>
<feature type="domain" description="RCK N-terminal" evidence="1">
    <location>
        <begin position="5"/>
        <end position="121"/>
    </location>
</feature>
<dbReference type="Proteomes" id="UP000049455">
    <property type="component" value="Unassembled WGS sequence"/>
</dbReference>
<dbReference type="PANTHER" id="PTHR43833:SF7">
    <property type="entry name" value="KTR SYSTEM POTASSIUM UPTAKE PROTEIN C"/>
    <property type="match status" value="1"/>
</dbReference>
<accession>A0A0M7BB71</accession>
<name>A0A0M7BB71_9RHOB</name>
<protein>
    <submittedName>
        <fullName evidence="2">Ktr system potassium uptake protein A</fullName>
    </submittedName>
</protein>
<dbReference type="InterPro" id="IPR050721">
    <property type="entry name" value="Trk_Ktr_HKT_K-transport"/>
</dbReference>
<evidence type="ECO:0000313" key="3">
    <source>
        <dbReference type="Proteomes" id="UP000049455"/>
    </source>
</evidence>
<evidence type="ECO:0000313" key="2">
    <source>
        <dbReference type="EMBL" id="CUH39318.1"/>
    </source>
</evidence>
<dbReference type="Gene3D" id="3.30.70.1450">
    <property type="entry name" value="Regulator of K+ conductance, C-terminal domain"/>
    <property type="match status" value="1"/>
</dbReference>
<dbReference type="SUPFAM" id="SSF116726">
    <property type="entry name" value="TrkA C-terminal domain-like"/>
    <property type="match status" value="1"/>
</dbReference>
<proteinExistence type="predicted"/>
<dbReference type="InterPro" id="IPR036291">
    <property type="entry name" value="NAD(P)-bd_dom_sf"/>
</dbReference>
<dbReference type="AlphaFoldDB" id="A0A0M7BB71"/>
<dbReference type="Pfam" id="PF02254">
    <property type="entry name" value="TrkA_N"/>
    <property type="match status" value="1"/>
</dbReference>
<dbReference type="Gene3D" id="3.40.50.720">
    <property type="entry name" value="NAD(P)-binding Rossmann-like Domain"/>
    <property type="match status" value="1"/>
</dbReference>
<dbReference type="STRING" id="313367.JSE7799_02042"/>
<dbReference type="RefSeq" id="WP_055663527.1">
    <property type="nucleotide sequence ID" value="NZ_CYPR01000128.1"/>
</dbReference>
<dbReference type="PROSITE" id="PS51201">
    <property type="entry name" value="RCK_N"/>
    <property type="match status" value="1"/>
</dbReference>
<dbReference type="OrthoDB" id="9781411at2"/>
<dbReference type="InterPro" id="IPR003148">
    <property type="entry name" value="RCK_N"/>
</dbReference>
<keyword evidence="3" id="KW-1185">Reference proteome</keyword>
<dbReference type="GO" id="GO:0006813">
    <property type="term" value="P:potassium ion transport"/>
    <property type="evidence" value="ECO:0007669"/>
    <property type="project" value="InterPro"/>
</dbReference>
<dbReference type="PANTHER" id="PTHR43833">
    <property type="entry name" value="POTASSIUM CHANNEL PROTEIN 2-RELATED-RELATED"/>
    <property type="match status" value="1"/>
</dbReference>
<reference evidence="2 3" key="1">
    <citation type="submission" date="2015-09" db="EMBL/GenBank/DDBJ databases">
        <authorList>
            <person name="Jackson K.R."/>
            <person name="Lunt B.L."/>
            <person name="Fisher J.N.B."/>
            <person name="Gardner A.V."/>
            <person name="Bailey M.E."/>
            <person name="Deus L.M."/>
            <person name="Earl A.S."/>
            <person name="Gibby P.D."/>
            <person name="Hartmann K.A."/>
            <person name="Liu J.E."/>
            <person name="Manci A.M."/>
            <person name="Nielsen D.A."/>
            <person name="Solomon M.B."/>
            <person name="Breakwell D.P."/>
            <person name="Burnett S.H."/>
            <person name="Grose J.H."/>
        </authorList>
    </citation>
    <scope>NUCLEOTIDE SEQUENCE [LARGE SCALE GENOMIC DNA]</scope>
    <source>
        <strain evidence="2 3">CECT 7799</strain>
    </source>
</reference>
<dbReference type="EMBL" id="CYPR01000128">
    <property type="protein sequence ID" value="CUH39318.1"/>
    <property type="molecule type" value="Genomic_DNA"/>
</dbReference>
<dbReference type="SUPFAM" id="SSF51735">
    <property type="entry name" value="NAD(P)-binding Rossmann-fold domains"/>
    <property type="match status" value="1"/>
</dbReference>